<proteinExistence type="predicted"/>
<dbReference type="GeneTree" id="ENSGT00390000001663"/>
<evidence type="ECO:0000313" key="2">
    <source>
        <dbReference type="Proteomes" id="UP000261340"/>
    </source>
</evidence>
<dbReference type="Ensembl" id="ENSACIT00000026663.1">
    <property type="protein sequence ID" value="ENSACIP00000025979.1"/>
    <property type="gene ID" value="ENSACIG00000020133.1"/>
</dbReference>
<evidence type="ECO:0000313" key="1">
    <source>
        <dbReference type="Ensembl" id="ENSACIP00000025979.1"/>
    </source>
</evidence>
<reference evidence="1" key="2">
    <citation type="submission" date="2025-09" db="UniProtKB">
        <authorList>
            <consortium name="Ensembl"/>
        </authorList>
    </citation>
    <scope>IDENTIFICATION</scope>
</reference>
<protein>
    <submittedName>
        <fullName evidence="1">Uncharacterized protein</fullName>
    </submittedName>
</protein>
<dbReference type="Proteomes" id="UP000261340">
    <property type="component" value="Unplaced"/>
</dbReference>
<dbReference type="InterPro" id="IPR003360">
    <property type="entry name" value="US22-like"/>
</dbReference>
<accession>A0A3Q0SM77</accession>
<reference evidence="1" key="1">
    <citation type="submission" date="2025-08" db="UniProtKB">
        <authorList>
            <consortium name="Ensembl"/>
        </authorList>
    </citation>
    <scope>IDENTIFICATION</scope>
</reference>
<name>A0A3Q0SM77_AMPCI</name>
<dbReference type="AlphaFoldDB" id="A0A3Q0SM77"/>
<organism evidence="1 2">
    <name type="scientific">Amphilophus citrinellus</name>
    <name type="common">Midas cichlid</name>
    <name type="synonym">Cichlasoma citrinellum</name>
    <dbReference type="NCBI Taxonomy" id="61819"/>
    <lineage>
        <taxon>Eukaryota</taxon>
        <taxon>Metazoa</taxon>
        <taxon>Chordata</taxon>
        <taxon>Craniata</taxon>
        <taxon>Vertebrata</taxon>
        <taxon>Euteleostomi</taxon>
        <taxon>Actinopterygii</taxon>
        <taxon>Neopterygii</taxon>
        <taxon>Teleostei</taxon>
        <taxon>Neoteleostei</taxon>
        <taxon>Acanthomorphata</taxon>
        <taxon>Ovalentaria</taxon>
        <taxon>Cichlomorphae</taxon>
        <taxon>Cichliformes</taxon>
        <taxon>Cichlidae</taxon>
        <taxon>New World cichlids</taxon>
        <taxon>Cichlasomatinae</taxon>
        <taxon>Heroini</taxon>
        <taxon>Amphilophus</taxon>
    </lineage>
</organism>
<keyword evidence="2" id="KW-1185">Reference proteome</keyword>
<dbReference type="OMA" id="MIDEWEQ"/>
<dbReference type="Pfam" id="PF02393">
    <property type="entry name" value="US22"/>
    <property type="match status" value="1"/>
</dbReference>
<sequence>MLLLFSLPNISTYSSMFPPLVVFPGVKYLDLVSDFVSKHKYKCLSLKSPAGAILRIAGLEDTIYRRKHDEVNGWGKFYLPEIVNMKVIGVLEGTSCPCEQLVLMTCEDKKLYAYDGEELHLVAPGFERLRDKEIEYPASKSYYNGEAFKDMQEHQKLVKENKAAFLKSLKS</sequence>